<dbReference type="Pfam" id="PF10239">
    <property type="entry name" value="DUF2465"/>
    <property type="match status" value="1"/>
</dbReference>
<evidence type="ECO:0000313" key="4">
    <source>
        <dbReference type="Proteomes" id="UP000076078"/>
    </source>
</evidence>
<sequence length="377" mass="44129">MIFNTFISKNFLYYLSNSKQCQLSKLLEFKKLIEDVKYTRIECDWINDQTEASFKSMIEKGENDFLYLELVWAIGKELSNYVNDIQWPQTCDKKESKQLLESFQVLLKQCDLISASLLANQNTFENRLTILESLFLQLQLLQLDLFNDEVEQEEDDSKRDGNEEADIEMKDVNDQQIMEEEEIVNSISVLSEIFSVEFQNISNLATTLQDIYLKIKETLVQLPEDYISEPFFKNTVFSDSEKKEIQELSEQLYNDYRMRFDVLIKRMNVTVDSLLWSERVEGKVEDIKRSVKYLKSSFPSITQYTFLDLISVHRDILKIIKTSSQSNATKLTNSVIIGKVPDRGGRPGDRKAAMPSFQKRVEYSNQHQHNKKGKRNK</sequence>
<evidence type="ECO:0000256" key="1">
    <source>
        <dbReference type="ARBA" id="ARBA00007218"/>
    </source>
</evidence>
<protein>
    <submittedName>
        <fullName evidence="3">Uncharacterized protein</fullName>
    </submittedName>
</protein>
<gene>
    <name evidence="3" type="ORF">DLAC_07654</name>
</gene>
<comment type="similarity">
    <text evidence="1">Belongs to the FAM98 family.</text>
</comment>
<feature type="compositionally biased region" description="Basic and acidic residues" evidence="2">
    <location>
        <begin position="340"/>
        <end position="352"/>
    </location>
</feature>
<dbReference type="OrthoDB" id="512356at2759"/>
<dbReference type="GO" id="GO:0072669">
    <property type="term" value="C:tRNA-splicing ligase complex"/>
    <property type="evidence" value="ECO:0007669"/>
    <property type="project" value="TreeGrafter"/>
</dbReference>
<reference evidence="3 4" key="1">
    <citation type="submission" date="2015-12" db="EMBL/GenBank/DDBJ databases">
        <title>Dictyostelia acquired genes for synthesis and detection of signals that induce cell-type specialization by lateral gene transfer from prokaryotes.</title>
        <authorList>
            <person name="Gloeckner G."/>
            <person name="Schaap P."/>
        </authorList>
    </citation>
    <scope>NUCLEOTIDE SEQUENCE [LARGE SCALE GENOMIC DNA]</scope>
    <source>
        <strain evidence="3 4">TK</strain>
    </source>
</reference>
<dbReference type="InterPro" id="IPR018797">
    <property type="entry name" value="FAM98"/>
</dbReference>
<dbReference type="Proteomes" id="UP000076078">
    <property type="component" value="Unassembled WGS sequence"/>
</dbReference>
<accession>A0A151ZD44</accession>
<feature type="compositionally biased region" description="Basic residues" evidence="2">
    <location>
        <begin position="368"/>
        <end position="377"/>
    </location>
</feature>
<feature type="region of interest" description="Disordered" evidence="2">
    <location>
        <begin position="338"/>
        <end position="377"/>
    </location>
</feature>
<comment type="caution">
    <text evidence="3">The sequence shown here is derived from an EMBL/GenBank/DDBJ whole genome shotgun (WGS) entry which is preliminary data.</text>
</comment>
<dbReference type="AlphaFoldDB" id="A0A151ZD44"/>
<dbReference type="STRING" id="361077.A0A151ZD44"/>
<dbReference type="FunCoup" id="A0A151ZD44">
    <property type="interactions" value="1"/>
</dbReference>
<dbReference type="OMA" id="CDWVNDQ"/>
<evidence type="ECO:0000256" key="2">
    <source>
        <dbReference type="SAM" id="MobiDB-lite"/>
    </source>
</evidence>
<dbReference type="EMBL" id="LODT01000034">
    <property type="protein sequence ID" value="KYQ91849.1"/>
    <property type="molecule type" value="Genomic_DNA"/>
</dbReference>
<evidence type="ECO:0000313" key="3">
    <source>
        <dbReference type="EMBL" id="KYQ91849.1"/>
    </source>
</evidence>
<proteinExistence type="inferred from homology"/>
<organism evidence="3 4">
    <name type="scientific">Tieghemostelium lacteum</name>
    <name type="common">Slime mold</name>
    <name type="synonym">Dictyostelium lacteum</name>
    <dbReference type="NCBI Taxonomy" id="361077"/>
    <lineage>
        <taxon>Eukaryota</taxon>
        <taxon>Amoebozoa</taxon>
        <taxon>Evosea</taxon>
        <taxon>Eumycetozoa</taxon>
        <taxon>Dictyostelia</taxon>
        <taxon>Dictyosteliales</taxon>
        <taxon>Raperosteliaceae</taxon>
        <taxon>Tieghemostelium</taxon>
    </lineage>
</organism>
<name>A0A151ZD44_TIELA</name>
<dbReference type="InParanoid" id="A0A151ZD44"/>
<keyword evidence="4" id="KW-1185">Reference proteome</keyword>
<dbReference type="PANTHER" id="PTHR31353:SF1">
    <property type="entry name" value="PROTEIN FAM98B"/>
    <property type="match status" value="1"/>
</dbReference>
<dbReference type="PANTHER" id="PTHR31353">
    <property type="entry name" value="FAM98"/>
    <property type="match status" value="1"/>
</dbReference>